<comment type="catalytic activity">
    <reaction evidence="1">
        <text>Hydrolysis of alpha-(2-&gt;3)-, alpha-(2-&gt;6)-, alpha-(2-&gt;8)- glycosidic linkages of terminal sialic acid residues in oligosaccharides, glycoproteins, glycolipids, colominic acid and synthetic substrates.</text>
        <dbReference type="EC" id="3.2.1.18"/>
    </reaction>
</comment>
<keyword evidence="5" id="KW-0326">Glycosidase</keyword>
<organism evidence="5 6">
    <name type="scientific">Albibacterium profundi</name>
    <dbReference type="NCBI Taxonomy" id="3134906"/>
    <lineage>
        <taxon>Bacteria</taxon>
        <taxon>Pseudomonadati</taxon>
        <taxon>Bacteroidota</taxon>
        <taxon>Sphingobacteriia</taxon>
        <taxon>Sphingobacteriales</taxon>
        <taxon>Sphingobacteriaceae</taxon>
        <taxon>Albibacterium</taxon>
    </lineage>
</organism>
<dbReference type="CDD" id="cd15482">
    <property type="entry name" value="Sialidase_non-viral"/>
    <property type="match status" value="1"/>
</dbReference>
<evidence type="ECO:0000259" key="4">
    <source>
        <dbReference type="Pfam" id="PF13088"/>
    </source>
</evidence>
<dbReference type="InterPro" id="IPR036278">
    <property type="entry name" value="Sialidase_sf"/>
</dbReference>
<dbReference type="RefSeq" id="WP_375557512.1">
    <property type="nucleotide sequence ID" value="NZ_JBBVGT010000002.1"/>
</dbReference>
<keyword evidence="6" id="KW-1185">Reference proteome</keyword>
<keyword evidence="5" id="KW-0378">Hydrolase</keyword>
<dbReference type="SUPFAM" id="SSF50939">
    <property type="entry name" value="Sialidases"/>
    <property type="match status" value="1"/>
</dbReference>
<dbReference type="InterPro" id="IPR026856">
    <property type="entry name" value="Sialidase_fam"/>
</dbReference>
<comment type="similarity">
    <text evidence="2">Belongs to the glycosyl hydrolase 33 family.</text>
</comment>
<dbReference type="Gene3D" id="2.120.10.10">
    <property type="match status" value="1"/>
</dbReference>
<feature type="domain" description="Sialidase" evidence="4">
    <location>
        <begin position="321"/>
        <end position="516"/>
    </location>
</feature>
<dbReference type="PANTHER" id="PTHR10628:SF30">
    <property type="entry name" value="EXO-ALPHA-SIALIDASE"/>
    <property type="match status" value="1"/>
</dbReference>
<accession>A0ABV5CF81</accession>
<proteinExistence type="inferred from homology"/>
<evidence type="ECO:0000256" key="2">
    <source>
        <dbReference type="ARBA" id="ARBA00009348"/>
    </source>
</evidence>
<protein>
    <recommendedName>
        <fullName evidence="3">exo-alpha-sialidase</fullName>
        <ecNumber evidence="3">3.2.1.18</ecNumber>
    </recommendedName>
</protein>
<reference evidence="5 6" key="1">
    <citation type="submission" date="2024-04" db="EMBL/GenBank/DDBJ databases">
        <title>Albibacterium profundi sp. nov., isolated from sediment of the Challenger Deep of Mariana Trench.</title>
        <authorList>
            <person name="Wang Y."/>
        </authorList>
    </citation>
    <scope>NUCLEOTIDE SEQUENCE [LARGE SCALE GENOMIC DNA]</scope>
    <source>
        <strain evidence="5 6">RHL897</strain>
    </source>
</reference>
<name>A0ABV5CF81_9SPHI</name>
<dbReference type="GO" id="GO:0016798">
    <property type="term" value="F:hydrolase activity, acting on glycosyl bonds"/>
    <property type="evidence" value="ECO:0007669"/>
    <property type="project" value="UniProtKB-KW"/>
</dbReference>
<gene>
    <name evidence="5" type="ORF">WKR92_09070</name>
</gene>
<dbReference type="PANTHER" id="PTHR10628">
    <property type="entry name" value="SIALIDASE"/>
    <property type="match status" value="1"/>
</dbReference>
<sequence length="632" mass="70534">MKKIIPLLYQFLFTMLLLQTGCYKEQHFDFPGPFDEDIKLPDTLPFPFDESRQAGIWLMKDGIPEHDKVLFKGYTDYKAMHDTVSWILEPNGVRLRPHRNFYPLSNADHLGGDPNSYQRNWVVSKYFVPVGTGKSFYMYFKATVGTFSGTAAGLVLGRSWENGREFIFGFDGYSAIAPMFFVDLYERTFSVSPDNGWPTVNEVITPGVPAEFEVVIHENLFYVKVNGVLCFQFKLPHQGMYFFTPTIRPWRNFLTMYDFYIEAPEAYTVDYAFYHTEFDYNRFQHPSLALADNDEVLLFAEGRKDYTTAQERIDQTVKPVGNTDIVLRRSTDGGNTWNDQVQVIAGEGSNETFAYPQVVKAADGTLILHYSKVVSAAGVNGSSYNTSEQRVYQVSSTDNGTTWSSPQDITNVLKPADGGMQHASGHGIVLEQEVNKGRLLMPVNYGTNQVRVAYSDDKGNSWQLGGAISGTNNLRYGSVVELEDGRLMMLLSHTNVNPRSKVVSYSEDGGVTWSSTTGYSEGITTFDYGHMFPSVLTKDANGKLMYVAPTGRETDAQAFNSPAYAHTPVLFTSQDNGASFSSAGNLFTKQTYNTYVTPTGLMDAVVLSNGKLLIATEGGVETPFEGIVVYQK</sequence>
<comment type="caution">
    <text evidence="5">The sequence shown here is derived from an EMBL/GenBank/DDBJ whole genome shotgun (WGS) entry which is preliminary data.</text>
</comment>
<dbReference type="Pfam" id="PF13088">
    <property type="entry name" value="BNR_2"/>
    <property type="match status" value="1"/>
</dbReference>
<dbReference type="InterPro" id="IPR011040">
    <property type="entry name" value="Sialidase"/>
</dbReference>
<evidence type="ECO:0000256" key="1">
    <source>
        <dbReference type="ARBA" id="ARBA00000427"/>
    </source>
</evidence>
<evidence type="ECO:0000313" key="6">
    <source>
        <dbReference type="Proteomes" id="UP001580928"/>
    </source>
</evidence>
<dbReference type="Proteomes" id="UP001580928">
    <property type="component" value="Unassembled WGS sequence"/>
</dbReference>
<dbReference type="EC" id="3.2.1.18" evidence="3"/>
<evidence type="ECO:0000313" key="5">
    <source>
        <dbReference type="EMBL" id="MFB5945983.1"/>
    </source>
</evidence>
<dbReference type="EMBL" id="JBBVGT010000002">
    <property type="protein sequence ID" value="MFB5945983.1"/>
    <property type="molecule type" value="Genomic_DNA"/>
</dbReference>
<evidence type="ECO:0000256" key="3">
    <source>
        <dbReference type="ARBA" id="ARBA00012733"/>
    </source>
</evidence>